<feature type="compositionally biased region" description="Basic and acidic residues" evidence="1">
    <location>
        <begin position="100"/>
        <end position="109"/>
    </location>
</feature>
<dbReference type="EMBL" id="CM010718">
    <property type="protein sequence ID" value="RZC58946.1"/>
    <property type="molecule type" value="Genomic_DNA"/>
</dbReference>
<name>A0A4Y7JEJ4_PAPSO</name>
<dbReference type="AlphaFoldDB" id="A0A4Y7JEJ4"/>
<sequence length="109" mass="13036">MDERLNRWVDEQIKWLSVNLKLGQDRLILYIGYPNFKDFQNSNLRGWPNCELQFITKSTKQKSGSEQAEIDTFYDTQTYINKKNRRRVHAMTQSQPDRIQAQDDHICPE</sequence>
<evidence type="ECO:0000256" key="1">
    <source>
        <dbReference type="SAM" id="MobiDB-lite"/>
    </source>
</evidence>
<accession>A0A4Y7JEJ4</accession>
<dbReference type="Gramene" id="RZC58946">
    <property type="protein sequence ID" value="RZC58946"/>
    <property type="gene ID" value="C5167_006252"/>
</dbReference>
<reference evidence="2 3" key="1">
    <citation type="journal article" date="2018" name="Science">
        <title>The opium poppy genome and morphinan production.</title>
        <authorList>
            <person name="Guo L."/>
            <person name="Winzer T."/>
            <person name="Yang X."/>
            <person name="Li Y."/>
            <person name="Ning Z."/>
            <person name="He Z."/>
            <person name="Teodor R."/>
            <person name="Lu Y."/>
            <person name="Bowser T.A."/>
            <person name="Graham I.A."/>
            <person name="Ye K."/>
        </authorList>
    </citation>
    <scope>NUCLEOTIDE SEQUENCE [LARGE SCALE GENOMIC DNA]</scope>
    <source>
        <strain evidence="3">cv. HN1</strain>
        <tissue evidence="2">Leaves</tissue>
    </source>
</reference>
<gene>
    <name evidence="2" type="ORF">C5167_006252</name>
</gene>
<dbReference type="Proteomes" id="UP000316621">
    <property type="component" value="Chromosome 4"/>
</dbReference>
<organism evidence="2 3">
    <name type="scientific">Papaver somniferum</name>
    <name type="common">Opium poppy</name>
    <dbReference type="NCBI Taxonomy" id="3469"/>
    <lineage>
        <taxon>Eukaryota</taxon>
        <taxon>Viridiplantae</taxon>
        <taxon>Streptophyta</taxon>
        <taxon>Embryophyta</taxon>
        <taxon>Tracheophyta</taxon>
        <taxon>Spermatophyta</taxon>
        <taxon>Magnoliopsida</taxon>
        <taxon>Ranunculales</taxon>
        <taxon>Papaveraceae</taxon>
        <taxon>Papaveroideae</taxon>
        <taxon>Papaver</taxon>
    </lineage>
</organism>
<evidence type="ECO:0000313" key="2">
    <source>
        <dbReference type="EMBL" id="RZC58946.1"/>
    </source>
</evidence>
<feature type="region of interest" description="Disordered" evidence="1">
    <location>
        <begin position="85"/>
        <end position="109"/>
    </location>
</feature>
<proteinExistence type="predicted"/>
<evidence type="ECO:0000313" key="3">
    <source>
        <dbReference type="Proteomes" id="UP000316621"/>
    </source>
</evidence>
<protein>
    <submittedName>
        <fullName evidence="2">Uncharacterized protein</fullName>
    </submittedName>
</protein>
<keyword evidence="3" id="KW-1185">Reference proteome</keyword>